<sequence>MIAFLVLLTFVLPQSHSLDRNSNPCMPAKYNNAHNVFLKRHIPDGVPKTWDQNAWETFLRKIQMCGRRTQSFFRANEKQRVENVCTMAGGKIMAGNLCISKEKFSFVTVRIDATDGVCGIKSMRNESKHIILACEEIGDACQPVHFEGNPENRAPSNNQLDCGAKGSSGTKTSVINLLSFLITLVVMVYIL</sequence>
<evidence type="ECO:0000313" key="2">
    <source>
        <dbReference type="EMBL" id="KAK9960679.1"/>
    </source>
</evidence>
<gene>
    <name evidence="2" type="ORF">ABG768_008523</name>
</gene>
<protein>
    <submittedName>
        <fullName evidence="2">Uncharacterized protein</fullName>
    </submittedName>
</protein>
<name>A0AAW1ZK14_CULAL</name>
<feature type="chain" id="PRO_5043844952" evidence="1">
    <location>
        <begin position="18"/>
        <end position="191"/>
    </location>
</feature>
<evidence type="ECO:0000256" key="1">
    <source>
        <dbReference type="SAM" id="SignalP"/>
    </source>
</evidence>
<reference evidence="2 3" key="1">
    <citation type="submission" date="2024-05" db="EMBL/GenBank/DDBJ databases">
        <title>A high-quality chromosomal-level genome assembly of Topmouth culter (Culter alburnus).</title>
        <authorList>
            <person name="Zhao H."/>
        </authorList>
    </citation>
    <scope>NUCLEOTIDE SEQUENCE [LARGE SCALE GENOMIC DNA]</scope>
    <source>
        <strain evidence="2">CATC2023</strain>
        <tissue evidence="2">Muscle</tissue>
    </source>
</reference>
<keyword evidence="1" id="KW-0732">Signal</keyword>
<feature type="signal peptide" evidence="1">
    <location>
        <begin position="1"/>
        <end position="17"/>
    </location>
</feature>
<organism evidence="2 3">
    <name type="scientific">Culter alburnus</name>
    <name type="common">Topmouth culter</name>
    <dbReference type="NCBI Taxonomy" id="194366"/>
    <lineage>
        <taxon>Eukaryota</taxon>
        <taxon>Metazoa</taxon>
        <taxon>Chordata</taxon>
        <taxon>Craniata</taxon>
        <taxon>Vertebrata</taxon>
        <taxon>Euteleostomi</taxon>
        <taxon>Actinopterygii</taxon>
        <taxon>Neopterygii</taxon>
        <taxon>Teleostei</taxon>
        <taxon>Ostariophysi</taxon>
        <taxon>Cypriniformes</taxon>
        <taxon>Xenocyprididae</taxon>
        <taxon>Xenocypridinae</taxon>
        <taxon>Culter</taxon>
    </lineage>
</organism>
<proteinExistence type="predicted"/>
<accession>A0AAW1ZK14</accession>
<comment type="caution">
    <text evidence="2">The sequence shown here is derived from an EMBL/GenBank/DDBJ whole genome shotgun (WGS) entry which is preliminary data.</text>
</comment>
<dbReference type="Gene3D" id="3.10.130.10">
    <property type="entry name" value="Ribonuclease A-like domain"/>
    <property type="match status" value="1"/>
</dbReference>
<dbReference type="AlphaFoldDB" id="A0AAW1ZK14"/>
<dbReference type="EMBL" id="JAWDJR010000016">
    <property type="protein sequence ID" value="KAK9960679.1"/>
    <property type="molecule type" value="Genomic_DNA"/>
</dbReference>
<evidence type="ECO:0000313" key="3">
    <source>
        <dbReference type="Proteomes" id="UP001479290"/>
    </source>
</evidence>
<keyword evidence="3" id="KW-1185">Reference proteome</keyword>
<dbReference type="InterPro" id="IPR036816">
    <property type="entry name" value="RNaseA-like_dom_sf"/>
</dbReference>
<dbReference type="Proteomes" id="UP001479290">
    <property type="component" value="Unassembled WGS sequence"/>
</dbReference>